<dbReference type="PANTHER" id="PTHR43711">
    <property type="entry name" value="TWO-COMPONENT HISTIDINE KINASE"/>
    <property type="match status" value="1"/>
</dbReference>
<evidence type="ECO:0000313" key="16">
    <source>
        <dbReference type="Proteomes" id="UP000595823"/>
    </source>
</evidence>
<evidence type="ECO:0000256" key="11">
    <source>
        <dbReference type="ARBA" id="ARBA00022989"/>
    </source>
</evidence>
<dbReference type="GO" id="GO:0005524">
    <property type="term" value="F:ATP binding"/>
    <property type="evidence" value="ECO:0007669"/>
    <property type="project" value="UniProtKB-KW"/>
</dbReference>
<reference evidence="15 16" key="1">
    <citation type="submission" date="2020-06" db="EMBL/GenBank/DDBJ databases">
        <title>Genomic analysis of Salicibibacter sp. NKC5-3.</title>
        <authorList>
            <person name="Oh Y.J."/>
        </authorList>
    </citation>
    <scope>NUCLEOTIDE SEQUENCE [LARGE SCALE GENOMIC DNA]</scope>
    <source>
        <strain evidence="15 16">NKC5-3</strain>
    </source>
</reference>
<dbReference type="Proteomes" id="UP000595823">
    <property type="component" value="Chromosome"/>
</dbReference>
<dbReference type="GO" id="GO:0000155">
    <property type="term" value="F:phosphorelay sensor kinase activity"/>
    <property type="evidence" value="ECO:0007669"/>
    <property type="project" value="InterPro"/>
</dbReference>
<dbReference type="PRINTS" id="PR00344">
    <property type="entry name" value="BCTRLSENSOR"/>
</dbReference>
<dbReference type="InterPro" id="IPR050736">
    <property type="entry name" value="Sensor_HK_Regulatory"/>
</dbReference>
<dbReference type="InterPro" id="IPR003594">
    <property type="entry name" value="HATPase_dom"/>
</dbReference>
<proteinExistence type="predicted"/>
<dbReference type="InterPro" id="IPR004358">
    <property type="entry name" value="Sig_transdc_His_kin-like_C"/>
</dbReference>
<evidence type="ECO:0000259" key="14">
    <source>
        <dbReference type="PROSITE" id="PS50109"/>
    </source>
</evidence>
<dbReference type="CDD" id="cd00082">
    <property type="entry name" value="HisKA"/>
    <property type="match status" value="1"/>
</dbReference>
<evidence type="ECO:0000256" key="5">
    <source>
        <dbReference type="ARBA" id="ARBA00022553"/>
    </source>
</evidence>
<keyword evidence="7" id="KW-0812">Transmembrane</keyword>
<evidence type="ECO:0000256" key="7">
    <source>
        <dbReference type="ARBA" id="ARBA00022692"/>
    </source>
</evidence>
<dbReference type="KEGG" id="scia:HUG15_20175"/>
<dbReference type="PANTHER" id="PTHR43711:SF1">
    <property type="entry name" value="HISTIDINE KINASE 1"/>
    <property type="match status" value="1"/>
</dbReference>
<evidence type="ECO:0000256" key="3">
    <source>
        <dbReference type="ARBA" id="ARBA00012438"/>
    </source>
</evidence>
<keyword evidence="11" id="KW-1133">Transmembrane helix</keyword>
<evidence type="ECO:0000256" key="6">
    <source>
        <dbReference type="ARBA" id="ARBA00022679"/>
    </source>
</evidence>
<dbReference type="InterPro" id="IPR036097">
    <property type="entry name" value="HisK_dim/P_sf"/>
</dbReference>
<protein>
    <recommendedName>
        <fullName evidence="3">histidine kinase</fullName>
        <ecNumber evidence="3">2.7.13.3</ecNumber>
    </recommendedName>
</protein>
<evidence type="ECO:0000256" key="4">
    <source>
        <dbReference type="ARBA" id="ARBA00022475"/>
    </source>
</evidence>
<dbReference type="EMBL" id="CP054705">
    <property type="protein sequence ID" value="QQK77671.1"/>
    <property type="molecule type" value="Genomic_DNA"/>
</dbReference>
<keyword evidence="9 15" id="KW-0418">Kinase</keyword>
<name>A0A7T6Z678_9BACI</name>
<keyword evidence="8" id="KW-0547">Nucleotide-binding</keyword>
<dbReference type="InterPro" id="IPR005467">
    <property type="entry name" value="His_kinase_dom"/>
</dbReference>
<keyword evidence="13" id="KW-0472">Membrane</keyword>
<dbReference type="FunFam" id="3.30.565.10:FF:000013">
    <property type="entry name" value="Two-component sensor histidine kinase"/>
    <property type="match status" value="1"/>
</dbReference>
<accession>A0A7T6Z678</accession>
<keyword evidence="4" id="KW-1003">Cell membrane</keyword>
<dbReference type="SMART" id="SM00387">
    <property type="entry name" value="HATPase_c"/>
    <property type="match status" value="1"/>
</dbReference>
<feature type="domain" description="Histidine kinase" evidence="14">
    <location>
        <begin position="89"/>
        <end position="307"/>
    </location>
</feature>
<keyword evidence="16" id="KW-1185">Reference proteome</keyword>
<evidence type="ECO:0000313" key="15">
    <source>
        <dbReference type="EMBL" id="QQK77671.1"/>
    </source>
</evidence>
<dbReference type="PROSITE" id="PS50109">
    <property type="entry name" value="HIS_KIN"/>
    <property type="match status" value="1"/>
</dbReference>
<evidence type="ECO:0000256" key="10">
    <source>
        <dbReference type="ARBA" id="ARBA00022840"/>
    </source>
</evidence>
<evidence type="ECO:0000256" key="8">
    <source>
        <dbReference type="ARBA" id="ARBA00022741"/>
    </source>
</evidence>
<dbReference type="Pfam" id="PF00512">
    <property type="entry name" value="HisKA"/>
    <property type="match status" value="1"/>
</dbReference>
<keyword evidence="6" id="KW-0808">Transferase</keyword>
<dbReference type="InterPro" id="IPR003661">
    <property type="entry name" value="HisK_dim/P_dom"/>
</dbReference>
<comment type="catalytic activity">
    <reaction evidence="1">
        <text>ATP + protein L-histidine = ADP + protein N-phospho-L-histidine.</text>
        <dbReference type="EC" id="2.7.13.3"/>
    </reaction>
</comment>
<gene>
    <name evidence="15" type="ORF">HUG15_20175</name>
</gene>
<dbReference type="Gene3D" id="3.30.565.10">
    <property type="entry name" value="Histidine kinase-like ATPase, C-terminal domain"/>
    <property type="match status" value="1"/>
</dbReference>
<dbReference type="Pfam" id="PF02518">
    <property type="entry name" value="HATPase_c"/>
    <property type="match status" value="1"/>
</dbReference>
<sequence length="308" mass="35935">MMLWLFLMTLFCFTVLAFQHLRLLRQVRRIYCDLFEVNKGDFNQRIRLQTRYRTVAQLVKECNIFINKFQANMEHMNYLDKSRRQLTANMSHDLKTPLTSLLGYVQAIREDPSLTEEERQTFLKITHQKGQKLQSLLNDFFDLAKLESEDSLFDFKKTDVVRVIKELIAGLYQDLKKANMEPVLEIPETPVMVWADRKSVERILSNLLSNGIDYGKHGGVLGVSINKEVKLTWVEVWDRGRGINQEDLPYIFNRLYTGEHSRNKNFQGNGIGLTISKRLIEKHNGSINVESHPFERTSFSFSLPSAKQ</sequence>
<dbReference type="SMART" id="SM00388">
    <property type="entry name" value="HisKA"/>
    <property type="match status" value="1"/>
</dbReference>
<keyword evidence="10" id="KW-0067">ATP-binding</keyword>
<evidence type="ECO:0000256" key="12">
    <source>
        <dbReference type="ARBA" id="ARBA00023012"/>
    </source>
</evidence>
<dbReference type="GO" id="GO:0005886">
    <property type="term" value="C:plasma membrane"/>
    <property type="evidence" value="ECO:0007669"/>
    <property type="project" value="UniProtKB-SubCell"/>
</dbReference>
<dbReference type="Gene3D" id="1.10.287.130">
    <property type="match status" value="1"/>
</dbReference>
<keyword evidence="12" id="KW-0902">Two-component regulatory system</keyword>
<dbReference type="InterPro" id="IPR036890">
    <property type="entry name" value="HATPase_C_sf"/>
</dbReference>
<dbReference type="FunFam" id="1.10.287.130:FF:000008">
    <property type="entry name" value="Two-component sensor histidine kinase"/>
    <property type="match status" value="1"/>
</dbReference>
<dbReference type="AlphaFoldDB" id="A0A7T6Z678"/>
<dbReference type="SUPFAM" id="SSF55874">
    <property type="entry name" value="ATPase domain of HSP90 chaperone/DNA topoisomerase II/histidine kinase"/>
    <property type="match status" value="1"/>
</dbReference>
<dbReference type="EC" id="2.7.13.3" evidence="3"/>
<evidence type="ECO:0000256" key="9">
    <source>
        <dbReference type="ARBA" id="ARBA00022777"/>
    </source>
</evidence>
<evidence type="ECO:0000256" key="1">
    <source>
        <dbReference type="ARBA" id="ARBA00000085"/>
    </source>
</evidence>
<keyword evidence="5" id="KW-0597">Phosphoprotein</keyword>
<evidence type="ECO:0000256" key="2">
    <source>
        <dbReference type="ARBA" id="ARBA00004236"/>
    </source>
</evidence>
<comment type="subcellular location">
    <subcellularLocation>
        <location evidence="2">Cell membrane</location>
    </subcellularLocation>
</comment>
<evidence type="ECO:0000256" key="13">
    <source>
        <dbReference type="ARBA" id="ARBA00023136"/>
    </source>
</evidence>
<dbReference type="SUPFAM" id="SSF47384">
    <property type="entry name" value="Homodimeric domain of signal transducing histidine kinase"/>
    <property type="match status" value="1"/>
</dbReference>
<organism evidence="15 16">
    <name type="scientific">Salicibibacter cibarius</name>
    <dbReference type="NCBI Taxonomy" id="2743000"/>
    <lineage>
        <taxon>Bacteria</taxon>
        <taxon>Bacillati</taxon>
        <taxon>Bacillota</taxon>
        <taxon>Bacilli</taxon>
        <taxon>Bacillales</taxon>
        <taxon>Bacillaceae</taxon>
        <taxon>Salicibibacter</taxon>
    </lineage>
</organism>